<dbReference type="GO" id="GO:0016020">
    <property type="term" value="C:membrane"/>
    <property type="evidence" value="ECO:0007669"/>
    <property type="project" value="UniProtKB-SubCell"/>
</dbReference>
<evidence type="ECO:0000256" key="3">
    <source>
        <dbReference type="ARBA" id="ARBA00022676"/>
    </source>
</evidence>
<evidence type="ECO:0000256" key="8">
    <source>
        <dbReference type="RuleBase" id="RU366017"/>
    </source>
</evidence>
<dbReference type="EMBL" id="AMQN01010891">
    <property type="status" value="NOT_ANNOTATED_CDS"/>
    <property type="molecule type" value="Genomic_DNA"/>
</dbReference>
<evidence type="ECO:0000256" key="2">
    <source>
        <dbReference type="ARBA" id="ARBA00007647"/>
    </source>
</evidence>
<dbReference type="Pfam" id="PF01697">
    <property type="entry name" value="Glyco_transf_92"/>
    <property type="match status" value="1"/>
</dbReference>
<keyword evidence="5" id="KW-0812">Transmembrane</keyword>
<dbReference type="OMA" id="HREGAMI"/>
<evidence type="ECO:0000313" key="11">
    <source>
        <dbReference type="EnsemblMetazoa" id="CapteP221921"/>
    </source>
</evidence>
<dbReference type="PANTHER" id="PTHR21461">
    <property type="entry name" value="GLYCOSYLTRANSFERASE FAMILY 92 PROTEIN"/>
    <property type="match status" value="1"/>
</dbReference>
<evidence type="ECO:0000256" key="7">
    <source>
        <dbReference type="ARBA" id="ARBA00023136"/>
    </source>
</evidence>
<proteinExistence type="inferred from homology"/>
<keyword evidence="7" id="KW-0472">Membrane</keyword>
<feature type="signal peptide" evidence="9">
    <location>
        <begin position="1"/>
        <end position="16"/>
    </location>
</feature>
<dbReference type="GO" id="GO:0016757">
    <property type="term" value="F:glycosyltransferase activity"/>
    <property type="evidence" value="ECO:0007669"/>
    <property type="project" value="UniProtKB-UniRule"/>
</dbReference>
<keyword evidence="9" id="KW-0732">Signal</keyword>
<reference evidence="10 12" key="2">
    <citation type="journal article" date="2013" name="Nature">
        <title>Insights into bilaterian evolution from three spiralian genomes.</title>
        <authorList>
            <person name="Simakov O."/>
            <person name="Marletaz F."/>
            <person name="Cho S.J."/>
            <person name="Edsinger-Gonzales E."/>
            <person name="Havlak P."/>
            <person name="Hellsten U."/>
            <person name="Kuo D.H."/>
            <person name="Larsson T."/>
            <person name="Lv J."/>
            <person name="Arendt D."/>
            <person name="Savage R."/>
            <person name="Osoegawa K."/>
            <person name="de Jong P."/>
            <person name="Grimwood J."/>
            <person name="Chapman J.A."/>
            <person name="Shapiro H."/>
            <person name="Aerts A."/>
            <person name="Otillar R.P."/>
            <person name="Terry A.Y."/>
            <person name="Boore J.L."/>
            <person name="Grigoriev I.V."/>
            <person name="Lindberg D.R."/>
            <person name="Seaver E.C."/>
            <person name="Weisblat D.A."/>
            <person name="Putnam N.H."/>
            <person name="Rokhsar D.S."/>
        </authorList>
    </citation>
    <scope>NUCLEOTIDE SEQUENCE</scope>
    <source>
        <strain evidence="10 12">I ESC-2004</strain>
    </source>
</reference>
<sequence length="389" mass="44844">MNRALWLGLIVINILAIGVFISYTNDAAVEDRAHIQVNHIEDSEDSRVADEDAADLAISEQNAKDEQLLRDIVPEENLPQETIRSNVVIPDKTTSPPAPLVTSSPSPARTLGSCDGEELQLHKRNQRPSNGTFQQVGNDTYVYEAYFDARQNRTTYVRIIAAAALNATVYCHLWFDDVKPIVMKAEIYVRLYYKPVPYKSVLVNCEYNRTDDVAPKWVVLSPSECGPPHAILKVLDNRRLPQEANFTVCLHKALYNNYGWPELLVEWIEVNRMFGAQKFLLYYYNHSESLMPYIKHYIDMGLVEYRSWPLHRVDNKISIYKAQVSVINDCIYRSMYKTKYLALMDPDELLVPEKHDTWNELMDNAPCQNEPGILFRNHIFVLSEEPDER</sequence>
<protein>
    <recommendedName>
        <fullName evidence="8">Glycosyltransferase family 92 protein</fullName>
        <ecNumber evidence="8">2.4.1.-</ecNumber>
    </recommendedName>
</protein>
<keyword evidence="3 8" id="KW-0328">Glycosyltransferase</keyword>
<dbReference type="HOGENOM" id="CLU_710919_0_0_1"/>
<organism evidence="10">
    <name type="scientific">Capitella teleta</name>
    <name type="common">Polychaete worm</name>
    <dbReference type="NCBI Taxonomy" id="283909"/>
    <lineage>
        <taxon>Eukaryota</taxon>
        <taxon>Metazoa</taxon>
        <taxon>Spiralia</taxon>
        <taxon>Lophotrochozoa</taxon>
        <taxon>Annelida</taxon>
        <taxon>Polychaeta</taxon>
        <taxon>Sedentaria</taxon>
        <taxon>Scolecida</taxon>
        <taxon>Capitellidae</taxon>
        <taxon>Capitella</taxon>
    </lineage>
</organism>
<keyword evidence="12" id="KW-1185">Reference proteome</keyword>
<dbReference type="AlphaFoldDB" id="R7TU35"/>
<evidence type="ECO:0000256" key="4">
    <source>
        <dbReference type="ARBA" id="ARBA00022679"/>
    </source>
</evidence>
<reference evidence="12" key="1">
    <citation type="submission" date="2012-12" db="EMBL/GenBank/DDBJ databases">
        <authorList>
            <person name="Hellsten U."/>
            <person name="Grimwood J."/>
            <person name="Chapman J.A."/>
            <person name="Shapiro H."/>
            <person name="Aerts A."/>
            <person name="Otillar R.P."/>
            <person name="Terry A.Y."/>
            <person name="Boore J.L."/>
            <person name="Simakov O."/>
            <person name="Marletaz F."/>
            <person name="Cho S.-J."/>
            <person name="Edsinger-Gonzales E."/>
            <person name="Havlak P."/>
            <person name="Kuo D.-H."/>
            <person name="Larsson T."/>
            <person name="Lv J."/>
            <person name="Arendt D."/>
            <person name="Savage R."/>
            <person name="Osoegawa K."/>
            <person name="de Jong P."/>
            <person name="Lindberg D.R."/>
            <person name="Seaver E.C."/>
            <person name="Weisblat D.A."/>
            <person name="Putnam N.H."/>
            <person name="Grigoriev I.V."/>
            <person name="Rokhsar D.S."/>
        </authorList>
    </citation>
    <scope>NUCLEOTIDE SEQUENCE</scope>
    <source>
        <strain evidence="12">I ESC-2004</strain>
    </source>
</reference>
<evidence type="ECO:0000256" key="5">
    <source>
        <dbReference type="ARBA" id="ARBA00022692"/>
    </source>
</evidence>
<evidence type="ECO:0000256" key="9">
    <source>
        <dbReference type="SAM" id="SignalP"/>
    </source>
</evidence>
<dbReference type="InterPro" id="IPR008166">
    <property type="entry name" value="Glyco_transf_92"/>
</dbReference>
<dbReference type="EC" id="2.4.1.-" evidence="8"/>
<dbReference type="EnsemblMetazoa" id="CapteT221921">
    <property type="protein sequence ID" value="CapteP221921"/>
    <property type="gene ID" value="CapteG221921"/>
</dbReference>
<keyword evidence="4 8" id="KW-0808">Transferase</keyword>
<comment type="similarity">
    <text evidence="2 8">Belongs to the glycosyltransferase 92 family.</text>
</comment>
<reference evidence="11" key="3">
    <citation type="submission" date="2015-06" db="UniProtKB">
        <authorList>
            <consortium name="EnsemblMetazoa"/>
        </authorList>
    </citation>
    <scope>IDENTIFICATION</scope>
</reference>
<dbReference type="EMBL" id="KB308560">
    <property type="protein sequence ID" value="ELT97413.1"/>
    <property type="molecule type" value="Genomic_DNA"/>
</dbReference>
<gene>
    <name evidence="10" type="ORF">CAPTEDRAFT_221921</name>
</gene>
<evidence type="ECO:0000256" key="1">
    <source>
        <dbReference type="ARBA" id="ARBA00004167"/>
    </source>
</evidence>
<name>R7TU35_CAPTE</name>
<feature type="non-terminal residue" evidence="10">
    <location>
        <position position="389"/>
    </location>
</feature>
<accession>R7TU35</accession>
<comment type="subcellular location">
    <subcellularLocation>
        <location evidence="1">Membrane</location>
        <topology evidence="1">Single-pass membrane protein</topology>
    </subcellularLocation>
</comment>
<evidence type="ECO:0000313" key="10">
    <source>
        <dbReference type="EMBL" id="ELT97413.1"/>
    </source>
</evidence>
<dbReference type="PANTHER" id="PTHR21461:SF69">
    <property type="entry name" value="GLYCOSYLTRANSFERASE FAMILY 92 PROTEIN"/>
    <property type="match status" value="1"/>
</dbReference>
<dbReference type="OrthoDB" id="6232146at2759"/>
<keyword evidence="6" id="KW-1133">Transmembrane helix</keyword>
<dbReference type="Proteomes" id="UP000014760">
    <property type="component" value="Unassembled WGS sequence"/>
</dbReference>
<feature type="chain" id="PRO_5008787379" description="Glycosyltransferase family 92 protein" evidence="9">
    <location>
        <begin position="17"/>
        <end position="389"/>
    </location>
</feature>
<evidence type="ECO:0000256" key="6">
    <source>
        <dbReference type="ARBA" id="ARBA00022989"/>
    </source>
</evidence>
<evidence type="ECO:0000313" key="12">
    <source>
        <dbReference type="Proteomes" id="UP000014760"/>
    </source>
</evidence>
<dbReference type="GO" id="GO:0005737">
    <property type="term" value="C:cytoplasm"/>
    <property type="evidence" value="ECO:0007669"/>
    <property type="project" value="TreeGrafter"/>
</dbReference>